<sequence length="535" mass="57045">MLTAMMWALLGAVSVGAILYGVRRHRPARRAPWLLLAGSLAAISAGDVLYEYDTLPVLADTIYLVMFGLVAMSLVQFTRGGSLLVDRARLIDLIAFACSTMLVVWVYVIGSGSRFRNVSPADVIGDLLLIVVAGRLVTEDRRNVSAILLVTGGVSMLAGDVFFPLSGEAPATEWAFVLLYLAWGASALHPSMARLTEPRPVRLSPWRFRDTVLLAASAATPPLVLVIEAISGTVDDGFVIAVTGAVTLLLTITRLADAVQQNSQALARERALRTANTALVAAVDAPAVEAAVQAAVTHLLPSGSAGRVVLDGAELPAAPAGAGARSWWTGERTLICPLRLEPLAVARPSGGALIITGPREALVAGRDALEVLAGETALALDRITLVEAIGRRDSDLYLRAVTGNTAEIMAVVDSDHRIRYASPGLRRLTGAGELPPLTAFDELIHPDDQAAVRAALRSEGDGKVFCALPRPDGTQVLAEVRYRDLRADRLVQGLVVTLRLVGSRSDVSEPAPHHEHQGELPSWVNRRSAQHKFRY</sequence>
<feature type="transmembrane region" description="Helical" evidence="1">
    <location>
        <begin position="62"/>
        <end position="78"/>
    </location>
</feature>
<evidence type="ECO:0000313" key="3">
    <source>
        <dbReference type="EMBL" id="GID60723.1"/>
    </source>
</evidence>
<dbReference type="InterPro" id="IPR035965">
    <property type="entry name" value="PAS-like_dom_sf"/>
</dbReference>
<dbReference type="InterPro" id="IPR000014">
    <property type="entry name" value="PAS"/>
</dbReference>
<proteinExistence type="predicted"/>
<dbReference type="Proteomes" id="UP000612282">
    <property type="component" value="Unassembled WGS sequence"/>
</dbReference>
<feature type="transmembrane region" description="Helical" evidence="1">
    <location>
        <begin position="6"/>
        <end position="22"/>
    </location>
</feature>
<keyword evidence="1" id="KW-1133">Transmembrane helix</keyword>
<dbReference type="SUPFAM" id="SSF55785">
    <property type="entry name" value="PYP-like sensor domain (PAS domain)"/>
    <property type="match status" value="1"/>
</dbReference>
<name>A0ABQ3XQG5_9ACTN</name>
<comment type="caution">
    <text evidence="3">The sequence shown here is derived from an EMBL/GenBank/DDBJ whole genome shotgun (WGS) entry which is preliminary data.</text>
</comment>
<dbReference type="SMART" id="SM00091">
    <property type="entry name" value="PAS"/>
    <property type="match status" value="1"/>
</dbReference>
<evidence type="ECO:0000313" key="4">
    <source>
        <dbReference type="Proteomes" id="UP000612282"/>
    </source>
</evidence>
<keyword evidence="4" id="KW-1185">Reference proteome</keyword>
<dbReference type="Gene3D" id="3.30.450.20">
    <property type="entry name" value="PAS domain"/>
    <property type="match status" value="1"/>
</dbReference>
<keyword evidence="1" id="KW-0812">Transmembrane</keyword>
<feature type="transmembrane region" description="Helical" evidence="1">
    <location>
        <begin position="90"/>
        <end position="108"/>
    </location>
</feature>
<protein>
    <recommendedName>
        <fullName evidence="2">PAS domain-containing protein</fullName>
    </recommendedName>
</protein>
<dbReference type="CDD" id="cd00130">
    <property type="entry name" value="PAS"/>
    <property type="match status" value="1"/>
</dbReference>
<dbReference type="RefSeq" id="WP_203808014.1">
    <property type="nucleotide sequence ID" value="NZ_BAAAQE010000074.1"/>
</dbReference>
<gene>
    <name evidence="3" type="ORF">Aco03nite_091270</name>
</gene>
<reference evidence="3 4" key="1">
    <citation type="submission" date="2021-01" db="EMBL/GenBank/DDBJ databases">
        <title>Whole genome shotgun sequence of Actinoplanes couchii NBRC 106145.</title>
        <authorList>
            <person name="Komaki H."/>
            <person name="Tamura T."/>
        </authorList>
    </citation>
    <scope>NUCLEOTIDE SEQUENCE [LARGE SCALE GENOMIC DNA]</scope>
    <source>
        <strain evidence="3 4">NBRC 106145</strain>
    </source>
</reference>
<dbReference type="EMBL" id="BOMG01000113">
    <property type="protein sequence ID" value="GID60723.1"/>
    <property type="molecule type" value="Genomic_DNA"/>
</dbReference>
<evidence type="ECO:0000259" key="2">
    <source>
        <dbReference type="PROSITE" id="PS50112"/>
    </source>
</evidence>
<evidence type="ECO:0000256" key="1">
    <source>
        <dbReference type="SAM" id="Phobius"/>
    </source>
</evidence>
<dbReference type="PROSITE" id="PS50112">
    <property type="entry name" value="PAS"/>
    <property type="match status" value="1"/>
</dbReference>
<accession>A0ABQ3XQG5</accession>
<keyword evidence="1" id="KW-0472">Membrane</keyword>
<feature type="transmembrane region" description="Helical" evidence="1">
    <location>
        <begin position="31"/>
        <end position="50"/>
    </location>
</feature>
<organism evidence="3 4">
    <name type="scientific">Actinoplanes couchii</name>
    <dbReference type="NCBI Taxonomy" id="403638"/>
    <lineage>
        <taxon>Bacteria</taxon>
        <taxon>Bacillati</taxon>
        <taxon>Actinomycetota</taxon>
        <taxon>Actinomycetes</taxon>
        <taxon>Micromonosporales</taxon>
        <taxon>Micromonosporaceae</taxon>
        <taxon>Actinoplanes</taxon>
    </lineage>
</organism>
<feature type="domain" description="PAS" evidence="2">
    <location>
        <begin position="394"/>
        <end position="463"/>
    </location>
</feature>